<dbReference type="GO" id="GO:0016887">
    <property type="term" value="F:ATP hydrolysis activity"/>
    <property type="evidence" value="ECO:0007669"/>
    <property type="project" value="TreeGrafter"/>
</dbReference>
<dbReference type="EMBL" id="LAZR01000001">
    <property type="protein sequence ID" value="KKO12363.1"/>
    <property type="molecule type" value="Genomic_DNA"/>
</dbReference>
<dbReference type="CDD" id="cd18032">
    <property type="entry name" value="DEXHc_RE_I_III_res"/>
    <property type="match status" value="1"/>
</dbReference>
<dbReference type="InterPro" id="IPR014001">
    <property type="entry name" value="Helicase_ATP-bd"/>
</dbReference>
<dbReference type="SUPFAM" id="SSF52540">
    <property type="entry name" value="P-loop containing nucleoside triphosphate hydrolases"/>
    <property type="match status" value="1"/>
</dbReference>
<dbReference type="Gene3D" id="3.40.50.300">
    <property type="entry name" value="P-loop containing nucleotide triphosphate hydrolases"/>
    <property type="match status" value="2"/>
</dbReference>
<dbReference type="InterPro" id="IPR021835">
    <property type="entry name" value="DUF3427"/>
</dbReference>
<evidence type="ECO:0008006" key="4">
    <source>
        <dbReference type="Google" id="ProtNLM"/>
    </source>
</evidence>
<dbReference type="SMART" id="SM00490">
    <property type="entry name" value="HELICc"/>
    <property type="match status" value="1"/>
</dbReference>
<feature type="domain" description="Helicase ATP-binding" evidence="1">
    <location>
        <begin position="328"/>
        <end position="482"/>
    </location>
</feature>
<dbReference type="Pfam" id="PF00271">
    <property type="entry name" value="Helicase_C"/>
    <property type="match status" value="1"/>
</dbReference>
<accession>A0A0F9WIK0</accession>
<dbReference type="Pfam" id="PF13091">
    <property type="entry name" value="PLDc_2"/>
    <property type="match status" value="1"/>
</dbReference>
<organism evidence="3">
    <name type="scientific">marine sediment metagenome</name>
    <dbReference type="NCBI Taxonomy" id="412755"/>
    <lineage>
        <taxon>unclassified sequences</taxon>
        <taxon>metagenomes</taxon>
        <taxon>ecological metagenomes</taxon>
    </lineage>
</organism>
<dbReference type="PANTHER" id="PTHR47962:SF7">
    <property type="entry name" value="MITOCHONDRIAL ATP-DEPENDENT HELICASE IRC3-RELATED"/>
    <property type="match status" value="1"/>
</dbReference>
<dbReference type="PANTHER" id="PTHR47962">
    <property type="entry name" value="ATP-DEPENDENT HELICASE LHR-RELATED-RELATED"/>
    <property type="match status" value="1"/>
</dbReference>
<dbReference type="Gene3D" id="3.30.870.10">
    <property type="entry name" value="Endonuclease Chain A"/>
    <property type="match status" value="1"/>
</dbReference>
<dbReference type="InterPro" id="IPR006935">
    <property type="entry name" value="Helicase/UvrB_N"/>
</dbReference>
<dbReference type="PROSITE" id="PS51192">
    <property type="entry name" value="HELICASE_ATP_BIND_1"/>
    <property type="match status" value="1"/>
</dbReference>
<dbReference type="InterPro" id="IPR001650">
    <property type="entry name" value="Helicase_C-like"/>
</dbReference>
<dbReference type="InterPro" id="IPR027417">
    <property type="entry name" value="P-loop_NTPase"/>
</dbReference>
<reference evidence="3" key="1">
    <citation type="journal article" date="2015" name="Nature">
        <title>Complex archaea that bridge the gap between prokaryotes and eukaryotes.</title>
        <authorList>
            <person name="Spang A."/>
            <person name="Saw J.H."/>
            <person name="Jorgensen S.L."/>
            <person name="Zaremba-Niedzwiedzka K."/>
            <person name="Martijn J."/>
            <person name="Lind A.E."/>
            <person name="van Eijk R."/>
            <person name="Schleper C."/>
            <person name="Guy L."/>
            <person name="Ettema T.J."/>
        </authorList>
    </citation>
    <scope>NUCLEOTIDE SEQUENCE</scope>
</reference>
<evidence type="ECO:0000259" key="2">
    <source>
        <dbReference type="PROSITE" id="PS51194"/>
    </source>
</evidence>
<name>A0A0F9WIK0_9ZZZZ</name>
<protein>
    <recommendedName>
        <fullName evidence="4">Helicase</fullName>
    </recommendedName>
</protein>
<dbReference type="PROSITE" id="PS51194">
    <property type="entry name" value="HELICASE_CTER"/>
    <property type="match status" value="1"/>
</dbReference>
<feature type="domain" description="Helicase C-terminal" evidence="2">
    <location>
        <begin position="542"/>
        <end position="684"/>
    </location>
</feature>
<dbReference type="GO" id="GO:0005524">
    <property type="term" value="F:ATP binding"/>
    <property type="evidence" value="ECO:0007669"/>
    <property type="project" value="InterPro"/>
</dbReference>
<sequence length="1037" mass="116609">MSTPKQPIGLYEQVISVALQAELEALSNEAITDQEKLNTAEAPDRLAMYVGKLVERVVAGLNEKDRLNVSRKLVNSLIEVAQEYAPRADLEIDKLPEDLAVLRGIFGIGQDGRATKLARPLTPLLDTTLITNDRNEPKIAAQIKGEIHSADRIDVVMAFVRYSGIRKFIEEFKRFLAKPEQPRLRVLTTTYTNSTELKALQALADLGAEIRVSYDVGMTRLHAKAWYFYRRSGASTAYIGSSNLTHSAQDTGKEWNVRASALRNADVTRKVASMFEAYWESGDFEPFDAQTFQRNTAIEEQEQSHKMRVFLEVTLKPFQERLLEEIEVSRGNDRHWNLLVSATGTGKTVMAGVDYSRLKTRMSRARLLFVAHRKEILEQSRDTFRQILQDWQFGELWVDGERPTHFEHVFASIQTLSNADLSRIPTDHYDVVIIDEFHHAAAPTYRHLLAHLQPKQLLALTATPERADGESLLHLFNDEITAELRLWDAIDQHSLVPFEYYGVHDGTHLSDIPWTRGRGYDTEALFNVYTADDLWVKRVIGELANRVECIDTVVGLGFCVSIAHADFMALKFNQAGIAAASVSGKTGSNERESTLRKLNDGSLKFVFSVDVFNEGVDIPKVNTLLLLRPTESATIFIQQLGRGLRRAPHKEVCTILDFVGQHNKEFRFDKRLGALLGGTRKDLERQVQQGFPYLPAGCYMELDPIAQLTILTSLKNAIPSSRNALAAELRTLKERGANTSLNAFLEHTGLALEDIYKGGGDNSWSALCESAGIEVQPQGPNETMLRKALGRLLHIDDSERLSQYAQWAAQADAPKLRDLAARKTRLLRMLVASLCNQLSDQHVSLEHAVDLVWKHPQVLDELQGLVVALQTRVSHKHSSYEPVGDNPLQIHARYTRIEILAAYGEGDNALTPTWREGVKWSQQNKTDVMAFTLSKTPGRFSPTTMYRDYAINQNLIHWESQSQTSEASATGQRYIHHQEQGSDIALFARETSDDRAFWCLGKAQYVEHEGERPMAIKWRLAKSLPGDLYGAFVAAVA</sequence>
<dbReference type="Pfam" id="PF04851">
    <property type="entry name" value="ResIII"/>
    <property type="match status" value="1"/>
</dbReference>
<dbReference type="InterPro" id="IPR052511">
    <property type="entry name" value="ATP-dep_Helicase"/>
</dbReference>
<dbReference type="SMART" id="SM00487">
    <property type="entry name" value="DEXDc"/>
    <property type="match status" value="1"/>
</dbReference>
<dbReference type="GO" id="GO:0003677">
    <property type="term" value="F:DNA binding"/>
    <property type="evidence" value="ECO:0007669"/>
    <property type="project" value="InterPro"/>
</dbReference>
<evidence type="ECO:0000313" key="3">
    <source>
        <dbReference type="EMBL" id="KKO12363.1"/>
    </source>
</evidence>
<evidence type="ECO:0000259" key="1">
    <source>
        <dbReference type="PROSITE" id="PS51192"/>
    </source>
</evidence>
<dbReference type="SUPFAM" id="SSF56024">
    <property type="entry name" value="Phospholipase D/nuclease"/>
    <property type="match status" value="1"/>
</dbReference>
<comment type="caution">
    <text evidence="3">The sequence shown here is derived from an EMBL/GenBank/DDBJ whole genome shotgun (WGS) entry which is preliminary data.</text>
</comment>
<dbReference type="CDD" id="cd18799">
    <property type="entry name" value="SF2_C_EcoAI-like"/>
    <property type="match status" value="1"/>
</dbReference>
<dbReference type="Pfam" id="PF11907">
    <property type="entry name" value="DUF3427"/>
    <property type="match status" value="1"/>
</dbReference>
<proteinExistence type="predicted"/>
<dbReference type="InterPro" id="IPR025202">
    <property type="entry name" value="PLD-like_dom"/>
</dbReference>
<gene>
    <name evidence="3" type="ORF">LCGC14_0003730</name>
</gene>
<dbReference type="AlphaFoldDB" id="A0A0F9WIK0"/>